<reference evidence="2" key="1">
    <citation type="submission" date="2005-09" db="EMBL/GenBank/DDBJ databases">
        <authorList>
            <person name="Mural R.J."/>
            <person name="Li P.W."/>
            <person name="Adams M.D."/>
            <person name="Amanatides P.G."/>
            <person name="Baden-Tillson H."/>
            <person name="Barnstead M."/>
            <person name="Chin S.H."/>
            <person name="Dew I."/>
            <person name="Evans C.A."/>
            <person name="Ferriera S."/>
            <person name="Flanigan M."/>
            <person name="Fosler C."/>
            <person name="Glodek A."/>
            <person name="Gu Z."/>
            <person name="Holt R.A."/>
            <person name="Jennings D."/>
            <person name="Kraft C.L."/>
            <person name="Lu F."/>
            <person name="Nguyen T."/>
            <person name="Nusskern D.R."/>
            <person name="Pfannkoch C.M."/>
            <person name="Sitter C."/>
            <person name="Sutton G.G."/>
            <person name="Venter J.C."/>
            <person name="Wang Z."/>
            <person name="Woodage T."/>
            <person name="Zheng X.H."/>
            <person name="Zhong F."/>
        </authorList>
    </citation>
    <scope>NUCLEOTIDE SEQUENCE [LARGE SCALE GENOMIC DNA]</scope>
    <source>
        <strain>BN</strain>
        <strain evidence="2">Sprague-Dawley</strain>
    </source>
</reference>
<organism evidence="1 2">
    <name type="scientific">Rattus norvegicus</name>
    <name type="common">Rat</name>
    <dbReference type="NCBI Taxonomy" id="10116"/>
    <lineage>
        <taxon>Eukaryota</taxon>
        <taxon>Metazoa</taxon>
        <taxon>Chordata</taxon>
        <taxon>Craniata</taxon>
        <taxon>Vertebrata</taxon>
        <taxon>Euteleostomi</taxon>
        <taxon>Mammalia</taxon>
        <taxon>Eutheria</taxon>
        <taxon>Euarchontoglires</taxon>
        <taxon>Glires</taxon>
        <taxon>Rodentia</taxon>
        <taxon>Myomorpha</taxon>
        <taxon>Muroidea</taxon>
        <taxon>Muridae</taxon>
        <taxon>Murinae</taxon>
        <taxon>Rattus</taxon>
    </lineage>
</organism>
<proteinExistence type="predicted"/>
<dbReference type="AlphaFoldDB" id="A6KQW7"/>
<accession>A6KQW7</accession>
<sequence>MTRSCWGLVTRARLSCGRPRKLCHQQCTSSANMCASRRVWRCHSSQPLQRLTFRSSRILQGGLGVCQRTHQVMDATLPPSIMGVKTKMPQTSQRGPHSLQSFQHCWPNKGHGMVSNLLFFWEDVGWVLAPGRLLYGRSPDQQGSLCSRCNVWSPERIFSFYKHFFFFFFRSWGLNPGPWRLLGKRSTTELNPQPRIFSF</sequence>
<evidence type="ECO:0000313" key="1">
    <source>
        <dbReference type="EMBL" id="EDL83626.1"/>
    </source>
</evidence>
<dbReference type="Proteomes" id="UP000234681">
    <property type="component" value="Chromosome 9"/>
</dbReference>
<name>A6KQW7_RAT</name>
<protein>
    <submittedName>
        <fullName evidence="1">Hypothetical LOC301124, isoform CRA_b</fullName>
    </submittedName>
</protein>
<gene>
    <name evidence="1" type="primary">LOC301124</name>
    <name evidence="1" type="ORF">rCG_45078</name>
</gene>
<evidence type="ECO:0000313" key="2">
    <source>
        <dbReference type="Proteomes" id="UP000234681"/>
    </source>
</evidence>
<dbReference type="EMBL" id="CH474092">
    <property type="protein sequence ID" value="EDL83626.1"/>
    <property type="molecule type" value="Genomic_DNA"/>
</dbReference>